<evidence type="ECO:0008006" key="3">
    <source>
        <dbReference type="Google" id="ProtNLM"/>
    </source>
</evidence>
<dbReference type="InterPro" id="IPR019587">
    <property type="entry name" value="Polyketide_cyclase/dehydratase"/>
</dbReference>
<dbReference type="OrthoDB" id="5786478at2"/>
<dbReference type="AlphaFoldDB" id="A0A5Q2QCR7"/>
<sequence>MRFVEEFDVTASPAEALAFIADFSNLQQWDESVTAVEYDAEQSFGVGAKYAVTLMFAGREQHMDYRVMQYAAAEFAELRGENDSSIAIDRVTVKSKGTGARVTYEADIRFNGWVRWLDPILALVFAPTVKKAVRNMRRHLTS</sequence>
<dbReference type="Gene3D" id="3.30.530.20">
    <property type="match status" value="1"/>
</dbReference>
<dbReference type="InterPro" id="IPR023393">
    <property type="entry name" value="START-like_dom_sf"/>
</dbReference>
<dbReference type="EMBL" id="CP045871">
    <property type="protein sequence ID" value="QGG80914.1"/>
    <property type="molecule type" value="Genomic_DNA"/>
</dbReference>
<name>A0A5Q2QCR7_9GAMM</name>
<dbReference type="KEGG" id="llp:GH975_10180"/>
<accession>A0A5Q2QCR7</accession>
<proteinExistence type="predicted"/>
<protein>
    <recommendedName>
        <fullName evidence="3">Polyketide cyclase / dehydrase and lipid transport</fullName>
    </recommendedName>
</protein>
<organism evidence="1 2">
    <name type="scientific">Litorivicinus lipolyticus</name>
    <dbReference type="NCBI Taxonomy" id="418701"/>
    <lineage>
        <taxon>Bacteria</taxon>
        <taxon>Pseudomonadati</taxon>
        <taxon>Pseudomonadota</taxon>
        <taxon>Gammaproteobacteria</taxon>
        <taxon>Oceanospirillales</taxon>
        <taxon>Litorivicinaceae</taxon>
        <taxon>Litorivicinus</taxon>
    </lineage>
</organism>
<dbReference type="Proteomes" id="UP000388235">
    <property type="component" value="Chromosome"/>
</dbReference>
<evidence type="ECO:0000313" key="2">
    <source>
        <dbReference type="Proteomes" id="UP000388235"/>
    </source>
</evidence>
<evidence type="ECO:0000313" key="1">
    <source>
        <dbReference type="EMBL" id="QGG80914.1"/>
    </source>
</evidence>
<keyword evidence="2" id="KW-1185">Reference proteome</keyword>
<reference evidence="1 2" key="1">
    <citation type="submission" date="2019-11" db="EMBL/GenBank/DDBJ databases">
        <authorList>
            <person name="Khan S.A."/>
            <person name="Jeon C.O."/>
            <person name="Chun B.H."/>
        </authorList>
    </citation>
    <scope>NUCLEOTIDE SEQUENCE [LARGE SCALE GENOMIC DNA]</scope>
    <source>
        <strain evidence="1 2">IMCC 1097</strain>
    </source>
</reference>
<dbReference type="Pfam" id="PF10604">
    <property type="entry name" value="Polyketide_cyc2"/>
    <property type="match status" value="1"/>
</dbReference>
<gene>
    <name evidence="1" type="ORF">GH975_10180</name>
</gene>
<dbReference type="SUPFAM" id="SSF55961">
    <property type="entry name" value="Bet v1-like"/>
    <property type="match status" value="1"/>
</dbReference>
<dbReference type="RefSeq" id="WP_153714417.1">
    <property type="nucleotide sequence ID" value="NZ_CP045871.1"/>
</dbReference>